<dbReference type="InterPro" id="IPR036864">
    <property type="entry name" value="Zn2-C6_fun-type_DNA-bd_sf"/>
</dbReference>
<dbReference type="InterPro" id="IPR001138">
    <property type="entry name" value="Zn2Cys6_DnaBD"/>
</dbReference>
<evidence type="ECO:0000259" key="3">
    <source>
        <dbReference type="PROSITE" id="PS00463"/>
    </source>
</evidence>
<reference evidence="4 5" key="2">
    <citation type="submission" date="2021-10" db="EMBL/GenBank/DDBJ databases">
        <authorList>
            <person name="Piombo E."/>
        </authorList>
    </citation>
    <scope>NUCLEOTIDE SEQUENCE [LARGE SCALE GENOMIC DNA]</scope>
</reference>
<feature type="domain" description="Zn(2)-C6 fungal-type" evidence="3">
    <location>
        <begin position="46"/>
        <end position="76"/>
    </location>
</feature>
<dbReference type="EMBL" id="CABFOC020000031">
    <property type="protein sequence ID" value="CAH0047589.1"/>
    <property type="molecule type" value="Genomic_DNA"/>
</dbReference>
<evidence type="ECO:0000313" key="5">
    <source>
        <dbReference type="Proteomes" id="UP000775872"/>
    </source>
</evidence>
<protein>
    <recommendedName>
        <fullName evidence="3">Zn(2)-C6 fungal-type domain-containing protein</fullName>
    </recommendedName>
</protein>
<reference evidence="5" key="1">
    <citation type="submission" date="2019-06" db="EMBL/GenBank/DDBJ databases">
        <authorList>
            <person name="Broberg M."/>
        </authorList>
    </citation>
    <scope>NUCLEOTIDE SEQUENCE [LARGE SCALE GENOMIC DNA]</scope>
</reference>
<dbReference type="Proteomes" id="UP000775872">
    <property type="component" value="Unassembled WGS sequence"/>
</dbReference>
<feature type="region of interest" description="Disordered" evidence="2">
    <location>
        <begin position="80"/>
        <end position="113"/>
    </location>
</feature>
<accession>A0A9P0EF54</accession>
<evidence type="ECO:0000256" key="2">
    <source>
        <dbReference type="SAM" id="MobiDB-lite"/>
    </source>
</evidence>
<dbReference type="CDD" id="cd00067">
    <property type="entry name" value="GAL4"/>
    <property type="match status" value="1"/>
</dbReference>
<feature type="region of interest" description="Disordered" evidence="2">
    <location>
        <begin position="1"/>
        <end position="45"/>
    </location>
</feature>
<name>A0A9P0EF54_9HYPO</name>
<dbReference type="SUPFAM" id="SSF57701">
    <property type="entry name" value="Zn2/Cys6 DNA-binding domain"/>
    <property type="match status" value="1"/>
</dbReference>
<keyword evidence="1" id="KW-0539">Nucleus</keyword>
<proteinExistence type="predicted"/>
<dbReference type="PROSITE" id="PS00463">
    <property type="entry name" value="ZN2_CY6_FUNGAL_1"/>
    <property type="match status" value="1"/>
</dbReference>
<dbReference type="GO" id="GO:0008270">
    <property type="term" value="F:zinc ion binding"/>
    <property type="evidence" value="ECO:0007669"/>
    <property type="project" value="InterPro"/>
</dbReference>
<dbReference type="AlphaFoldDB" id="A0A9P0EF54"/>
<dbReference type="GO" id="GO:0000981">
    <property type="term" value="F:DNA-binding transcription factor activity, RNA polymerase II-specific"/>
    <property type="evidence" value="ECO:0007669"/>
    <property type="project" value="InterPro"/>
</dbReference>
<dbReference type="SMART" id="SM00066">
    <property type="entry name" value="GAL4"/>
    <property type="match status" value="1"/>
</dbReference>
<keyword evidence="5" id="KW-1185">Reference proteome</keyword>
<evidence type="ECO:0000256" key="1">
    <source>
        <dbReference type="ARBA" id="ARBA00023242"/>
    </source>
</evidence>
<dbReference type="Gene3D" id="4.10.240.10">
    <property type="entry name" value="Zn(2)-C6 fungal-type DNA-binding domain"/>
    <property type="match status" value="1"/>
</dbReference>
<feature type="compositionally biased region" description="Low complexity" evidence="2">
    <location>
        <begin position="1"/>
        <end position="24"/>
    </location>
</feature>
<dbReference type="OrthoDB" id="4330117at2759"/>
<evidence type="ECO:0000313" key="4">
    <source>
        <dbReference type="EMBL" id="CAH0047589.1"/>
    </source>
</evidence>
<sequence>MDLFVTPPAASASPSTSESTSKSAVTIPSGAADHPRHQPSSKTRLSCDRCHAQKLRCVKDEGVAACRRCLRLKTICRHSPRAARSSTKPRGQRAHLPRADDDVTPSASEPMENIAPVPTTSSLGDNDWWAPTDTPTSLVEGQAGLCSTSSLTVQGGSGVQEIFNTGIFDSLGNTIAPGNHASINWDLIFPNEHMKQTFPLISTPNPSFENIGQSINANLGSPLVSTFQRLASLSVQIYECGANLPSPHRSSTRHNISINATPKSAHFIFDELFRVTTEFIDILRCLPISRSREDTILFTDSSDHPGFPFPQSFAPCTQDMSSSDQSVVGDHMAKQSWPSPRVDDATVFMIMSCHSSLTGTYASILQMMQMCLEHSLIPQMGSSWLVILPRLQVGPVELPSLQVGDQTPVSSKATSSMYMMTVTMLFSRLWTQLGSVLRERAGAKSHPGTAQSSSLVDTMWDAALDRTDQLIQTIDSIKSRLP</sequence>
<comment type="caution">
    <text evidence="4">The sequence shown here is derived from an EMBL/GenBank/DDBJ whole genome shotgun (WGS) entry which is preliminary data.</text>
</comment>
<gene>
    <name evidence="4" type="ORF">CSOL1703_00013604</name>
</gene>
<organism evidence="4 5">
    <name type="scientific">Clonostachys solani</name>
    <dbReference type="NCBI Taxonomy" id="160281"/>
    <lineage>
        <taxon>Eukaryota</taxon>
        <taxon>Fungi</taxon>
        <taxon>Dikarya</taxon>
        <taxon>Ascomycota</taxon>
        <taxon>Pezizomycotina</taxon>
        <taxon>Sordariomycetes</taxon>
        <taxon>Hypocreomycetidae</taxon>
        <taxon>Hypocreales</taxon>
        <taxon>Bionectriaceae</taxon>
        <taxon>Clonostachys</taxon>
    </lineage>
</organism>